<proteinExistence type="predicted"/>
<reference evidence="1 2" key="1">
    <citation type="submission" date="2024-04" db="EMBL/GenBank/DDBJ databases">
        <title>Tritrichomonas musculus Genome.</title>
        <authorList>
            <person name="Alves-Ferreira E."/>
            <person name="Grigg M."/>
            <person name="Lorenzi H."/>
            <person name="Galac M."/>
        </authorList>
    </citation>
    <scope>NUCLEOTIDE SEQUENCE [LARGE SCALE GENOMIC DNA]</scope>
    <source>
        <strain evidence="1 2">EAF2021</strain>
    </source>
</reference>
<protein>
    <submittedName>
        <fullName evidence="1">Uncharacterized protein</fullName>
    </submittedName>
</protein>
<evidence type="ECO:0000313" key="1">
    <source>
        <dbReference type="EMBL" id="KAK8885175.1"/>
    </source>
</evidence>
<evidence type="ECO:0000313" key="2">
    <source>
        <dbReference type="Proteomes" id="UP001470230"/>
    </source>
</evidence>
<organism evidence="1 2">
    <name type="scientific">Tritrichomonas musculus</name>
    <dbReference type="NCBI Taxonomy" id="1915356"/>
    <lineage>
        <taxon>Eukaryota</taxon>
        <taxon>Metamonada</taxon>
        <taxon>Parabasalia</taxon>
        <taxon>Tritrichomonadida</taxon>
        <taxon>Tritrichomonadidae</taxon>
        <taxon>Tritrichomonas</taxon>
    </lineage>
</organism>
<keyword evidence="2" id="KW-1185">Reference proteome</keyword>
<dbReference type="Proteomes" id="UP001470230">
    <property type="component" value="Unassembled WGS sequence"/>
</dbReference>
<name>A0ABR2K233_9EUKA</name>
<sequence length="108" mass="12784">MSQNSKDKKPKSLQDKYESDFVRSKLAGFEPKNSLAWSKLTSRFGPKLNQNKLLSLAEVVSNHLNIELYREYKRRKEMLIKWFDENIDIVWPFIESHVTILDVNNNKI</sequence>
<accession>A0ABR2K233</accession>
<comment type="caution">
    <text evidence="1">The sequence shown here is derived from an EMBL/GenBank/DDBJ whole genome shotgun (WGS) entry which is preliminary data.</text>
</comment>
<dbReference type="EMBL" id="JAPFFF010000008">
    <property type="protein sequence ID" value="KAK8885175.1"/>
    <property type="molecule type" value="Genomic_DNA"/>
</dbReference>
<gene>
    <name evidence="1" type="ORF">M9Y10_044304</name>
</gene>